<keyword evidence="4" id="KW-1185">Reference proteome</keyword>
<keyword evidence="2" id="KW-0472">Membrane</keyword>
<evidence type="ECO:0000256" key="1">
    <source>
        <dbReference type="SAM" id="MobiDB-lite"/>
    </source>
</evidence>
<feature type="transmembrane region" description="Helical" evidence="2">
    <location>
        <begin position="307"/>
        <end position="325"/>
    </location>
</feature>
<feature type="transmembrane region" description="Helical" evidence="2">
    <location>
        <begin position="200"/>
        <end position="219"/>
    </location>
</feature>
<feature type="transmembrane region" description="Helical" evidence="2">
    <location>
        <begin position="231"/>
        <end position="251"/>
    </location>
</feature>
<keyword evidence="2" id="KW-1133">Transmembrane helix</keyword>
<feature type="transmembrane region" description="Helical" evidence="2">
    <location>
        <begin position="100"/>
        <end position="123"/>
    </location>
</feature>
<keyword evidence="2" id="KW-0812">Transmembrane</keyword>
<dbReference type="RefSeq" id="WP_172241332.1">
    <property type="nucleotide sequence ID" value="NZ_JABFDP010000031.1"/>
</dbReference>
<sequence length="505" mass="52155">MTDLHVRGLEVPKALDLRAWSAELFWSFSRSAQALPLPPLYLVPLASFAGAFLGCLATLYLSQFGVPAALASATATLLICIVLIAAPSRKLVPATFASSAYGGSFAGMTPVAMLSDSVAPFGLSAETSFLVLSAFCGVMFLAFCTIEIRLRIVLLRGYGGRFGALAAVASFVLLSLAPMLGNGGEPVRLIGMDGFDQGLGGTFVIFELCVTGMIATMIMQRLPGMVTAARAARIFVSATVAFIGLFALQLMRPDDLPVADAYYAGCFLGMSSPHRLRGVLQPLLAAATLTALLVKASAILPSVGGSLGLAAFLSVAGVDMVSRLFRGLIVSPDHSTVVLRARALACGLTAMGVLLPGDVLQTQQAREDTGAIIMSAETAVAAPAAAPVPAPEQPAVETSALVAQVTASADPVPPVEAKPDVVAPVIPPPRGELPRPRRTRPPATVLTRAPAGSEPWSIIRTGAPERPARVAAPRPAAAKRSPAPRPANAVSLSSRPAPSAADMPR</sequence>
<feature type="compositionally biased region" description="Low complexity" evidence="1">
    <location>
        <begin position="469"/>
        <end position="489"/>
    </location>
</feature>
<feature type="transmembrane region" description="Helical" evidence="2">
    <location>
        <begin position="40"/>
        <end position="62"/>
    </location>
</feature>
<dbReference type="Proteomes" id="UP001314635">
    <property type="component" value="Unassembled WGS sequence"/>
</dbReference>
<reference evidence="4" key="1">
    <citation type="journal article" date="2021" name="ISME J.">
        <title>Evolutionary origin and ecological implication of a unique nif island in free-living Bradyrhizobium lineages.</title>
        <authorList>
            <person name="Tao J."/>
        </authorList>
    </citation>
    <scope>NUCLEOTIDE SEQUENCE [LARGE SCALE GENOMIC DNA]</scope>
    <source>
        <strain evidence="4">SZCCT0094</strain>
    </source>
</reference>
<dbReference type="EMBL" id="JAFCLK010000037">
    <property type="protein sequence ID" value="MBR1140149.1"/>
    <property type="molecule type" value="Genomic_DNA"/>
</dbReference>
<feature type="transmembrane region" description="Helical" evidence="2">
    <location>
        <begin position="129"/>
        <end position="150"/>
    </location>
</feature>
<evidence type="ECO:0000313" key="3">
    <source>
        <dbReference type="EMBL" id="MBR1140149.1"/>
    </source>
</evidence>
<evidence type="ECO:0000313" key="4">
    <source>
        <dbReference type="Proteomes" id="UP001314635"/>
    </source>
</evidence>
<accession>A0ABS5GFN8</accession>
<proteinExistence type="predicted"/>
<organism evidence="3 4">
    <name type="scientific">Bradyrhizobium denitrificans</name>
    <dbReference type="NCBI Taxonomy" id="2734912"/>
    <lineage>
        <taxon>Bacteria</taxon>
        <taxon>Pseudomonadati</taxon>
        <taxon>Pseudomonadota</taxon>
        <taxon>Alphaproteobacteria</taxon>
        <taxon>Hyphomicrobiales</taxon>
        <taxon>Nitrobacteraceae</taxon>
        <taxon>Bradyrhizobium</taxon>
    </lineage>
</organism>
<feature type="transmembrane region" description="Helical" evidence="2">
    <location>
        <begin position="162"/>
        <end position="180"/>
    </location>
</feature>
<feature type="transmembrane region" description="Helical" evidence="2">
    <location>
        <begin position="68"/>
        <end position="88"/>
    </location>
</feature>
<protein>
    <submittedName>
        <fullName evidence="3">Uncharacterized protein</fullName>
    </submittedName>
</protein>
<feature type="region of interest" description="Disordered" evidence="1">
    <location>
        <begin position="414"/>
        <end position="505"/>
    </location>
</feature>
<feature type="compositionally biased region" description="Low complexity" evidence="1">
    <location>
        <begin position="441"/>
        <end position="451"/>
    </location>
</feature>
<comment type="caution">
    <text evidence="3">The sequence shown here is derived from an EMBL/GenBank/DDBJ whole genome shotgun (WGS) entry which is preliminary data.</text>
</comment>
<gene>
    <name evidence="3" type="ORF">JQ619_30765</name>
</gene>
<evidence type="ECO:0000256" key="2">
    <source>
        <dbReference type="SAM" id="Phobius"/>
    </source>
</evidence>
<name>A0ABS5GFN8_9BRAD</name>